<gene>
    <name evidence="3" type="ORF">J2Z70_002324</name>
</gene>
<dbReference type="SUPFAM" id="SSF55383">
    <property type="entry name" value="Copper amine oxidase, domain N"/>
    <property type="match status" value="1"/>
</dbReference>
<dbReference type="Gene3D" id="3.30.457.10">
    <property type="entry name" value="Copper amine oxidase-like, N-terminal domain"/>
    <property type="match status" value="1"/>
</dbReference>
<dbReference type="EMBL" id="JAGGLV010000006">
    <property type="protein sequence ID" value="MBP2112170.1"/>
    <property type="molecule type" value="Genomic_DNA"/>
</dbReference>
<keyword evidence="4" id="KW-1185">Reference proteome</keyword>
<sequence>MKKLWISIVAGLLVFPMLFQAPAQAAAKPIRVIIDGVTLSTDQPPVMVNGRTMVPLRAIFEAFNADIKWNQKTQTVTASQNDTTIVLKIGSKIATINNKAVSLDVPGQNLKGRTMVPTRFVSEALGREVGWNPAAQIVTITTPVPVGGNAAPVSGVTAQDISDYGDGRDLQISFNRAADESLVDQYRVLVAKTGTSLNLSSALAVGANNYSVALVTGANPVVKLNAAARTIDGDLIKNNQGYSVYVVTVGKGNNTSALSSAAAVITLQNKAVPALGTVQATDTSDYGDGRDLSVSFNKLADESKISSYRIFVVKASNSTVFDLGRANAVSSSNYTQINKTGNNISLNLSSGSRDTDGALIKTGVSYRVYVLAVDSSNAANNVLSPASTALTLANAGVSNLNVTDVNDYNDGRDLKVTFNHATDETNISQYRILVVPVNYYSSFSLNDANNVSSANYTAVNTSGTYTEQILNSSSRDVRGSLIRNGTSYKVYVLAAGNWNNSGSNVLSAASPAITLVNTSGLSAISNLSVSDVNDYGDGRDLRVSFNHAGDESYISHYRILVVPMNYYNSFSLSDANNAGNYTTAGTSGDSTNQVLDSSAKDVRGAAIKPGISYRVYVLTVRNGSYQGANVLSEGSAAITLSAKLPVTSVTNVTYGMDNGKLVVNFTKSARESNISEYRVFVVPSKQSFGSAEALGVQSSYYRSAVPNGSNLSIAAAARDINGNPIVKGTKYKVYVLAVANSSGVQNGGLSDSSEEFEI</sequence>
<evidence type="ECO:0000259" key="2">
    <source>
        <dbReference type="Pfam" id="PF07833"/>
    </source>
</evidence>
<organism evidence="3 4">
    <name type="scientific">Paenibacillus silagei</name>
    <dbReference type="NCBI Taxonomy" id="1670801"/>
    <lineage>
        <taxon>Bacteria</taxon>
        <taxon>Bacillati</taxon>
        <taxon>Bacillota</taxon>
        <taxon>Bacilli</taxon>
        <taxon>Bacillales</taxon>
        <taxon>Paenibacillaceae</taxon>
        <taxon>Paenibacillus</taxon>
    </lineage>
</organism>
<evidence type="ECO:0000256" key="1">
    <source>
        <dbReference type="SAM" id="SignalP"/>
    </source>
</evidence>
<dbReference type="RefSeq" id="WP_209872798.1">
    <property type="nucleotide sequence ID" value="NZ_JAGGLV010000006.1"/>
</dbReference>
<feature type="domain" description="Copper amine oxidase-like N-terminal" evidence="2">
    <location>
        <begin position="34"/>
        <end position="140"/>
    </location>
</feature>
<protein>
    <recommendedName>
        <fullName evidence="2">Copper amine oxidase-like N-terminal domain-containing protein</fullName>
    </recommendedName>
</protein>
<feature type="signal peptide" evidence="1">
    <location>
        <begin position="1"/>
        <end position="25"/>
    </location>
</feature>
<feature type="chain" id="PRO_5045876387" description="Copper amine oxidase-like N-terminal domain-containing protein" evidence="1">
    <location>
        <begin position="26"/>
        <end position="758"/>
    </location>
</feature>
<evidence type="ECO:0000313" key="3">
    <source>
        <dbReference type="EMBL" id="MBP2112170.1"/>
    </source>
</evidence>
<dbReference type="Proteomes" id="UP000773462">
    <property type="component" value="Unassembled WGS sequence"/>
</dbReference>
<keyword evidence="1" id="KW-0732">Signal</keyword>
<comment type="caution">
    <text evidence="3">The sequence shown here is derived from an EMBL/GenBank/DDBJ whole genome shotgun (WGS) entry which is preliminary data.</text>
</comment>
<dbReference type="InterPro" id="IPR036582">
    <property type="entry name" value="Mao_N_sf"/>
</dbReference>
<name>A0ABS4NQ23_9BACL</name>
<proteinExistence type="predicted"/>
<dbReference type="Pfam" id="PF07833">
    <property type="entry name" value="Cu_amine_oxidN1"/>
    <property type="match status" value="1"/>
</dbReference>
<accession>A0ABS4NQ23</accession>
<dbReference type="InterPro" id="IPR012854">
    <property type="entry name" value="Cu_amine_oxidase-like_N"/>
</dbReference>
<evidence type="ECO:0000313" key="4">
    <source>
        <dbReference type="Proteomes" id="UP000773462"/>
    </source>
</evidence>
<reference evidence="3 4" key="1">
    <citation type="submission" date="2021-03" db="EMBL/GenBank/DDBJ databases">
        <title>Genomic Encyclopedia of Type Strains, Phase IV (KMG-IV): sequencing the most valuable type-strain genomes for metagenomic binning, comparative biology and taxonomic classification.</title>
        <authorList>
            <person name="Goeker M."/>
        </authorList>
    </citation>
    <scope>NUCLEOTIDE SEQUENCE [LARGE SCALE GENOMIC DNA]</scope>
    <source>
        <strain evidence="3 4">DSM 101953</strain>
    </source>
</reference>